<keyword evidence="1" id="KW-0677">Repeat</keyword>
<dbReference type="InterPro" id="IPR036770">
    <property type="entry name" value="Ankyrin_rpt-contain_sf"/>
</dbReference>
<dbReference type="PROSITE" id="PS50088">
    <property type="entry name" value="ANK_REPEAT"/>
    <property type="match status" value="1"/>
</dbReference>
<accession>A0A7L6AP70</accession>
<dbReference type="SUPFAM" id="SSF48403">
    <property type="entry name" value="Ankyrin repeat"/>
    <property type="match status" value="1"/>
</dbReference>
<dbReference type="PANTHER" id="PTHR24171">
    <property type="entry name" value="ANKYRIN REPEAT DOMAIN-CONTAINING PROTEIN 39-RELATED"/>
    <property type="match status" value="1"/>
</dbReference>
<feature type="compositionally biased region" description="Basic and acidic residues" evidence="4">
    <location>
        <begin position="152"/>
        <end position="163"/>
    </location>
</feature>
<dbReference type="Pfam" id="PF12796">
    <property type="entry name" value="Ank_2"/>
    <property type="match status" value="1"/>
</dbReference>
<keyword evidence="2 3" id="KW-0040">ANK repeat</keyword>
<feature type="chain" id="PRO_5029462637" evidence="5">
    <location>
        <begin position="20"/>
        <end position="172"/>
    </location>
</feature>
<keyword evidence="5" id="KW-0732">Signal</keyword>
<evidence type="ECO:0000256" key="2">
    <source>
        <dbReference type="ARBA" id="ARBA00023043"/>
    </source>
</evidence>
<dbReference type="AlphaFoldDB" id="A0A7L6AP70"/>
<evidence type="ECO:0000256" key="3">
    <source>
        <dbReference type="PROSITE-ProRule" id="PRU00023"/>
    </source>
</evidence>
<evidence type="ECO:0000313" key="6">
    <source>
        <dbReference type="EMBL" id="QLQ30901.1"/>
    </source>
</evidence>
<feature type="repeat" description="ANK" evidence="3">
    <location>
        <begin position="111"/>
        <end position="143"/>
    </location>
</feature>
<dbReference type="Proteomes" id="UP000510621">
    <property type="component" value="Chromosome"/>
</dbReference>
<name>A0A7L6AP70_9GAMM</name>
<evidence type="ECO:0000313" key="7">
    <source>
        <dbReference type="Proteomes" id="UP000510621"/>
    </source>
</evidence>
<gene>
    <name evidence="6" type="ORF">HZT40_03980</name>
</gene>
<organism evidence="6 7">
    <name type="scientific">Candidatus Thiothrix singaporensis</name>
    <dbReference type="NCBI Taxonomy" id="2799669"/>
    <lineage>
        <taxon>Bacteria</taxon>
        <taxon>Pseudomonadati</taxon>
        <taxon>Pseudomonadota</taxon>
        <taxon>Gammaproteobacteria</taxon>
        <taxon>Thiotrichales</taxon>
        <taxon>Thiotrichaceae</taxon>
        <taxon>Thiothrix</taxon>
    </lineage>
</organism>
<evidence type="ECO:0000256" key="5">
    <source>
        <dbReference type="SAM" id="SignalP"/>
    </source>
</evidence>
<dbReference type="KEGG" id="this:HZT40_03980"/>
<proteinExistence type="predicted"/>
<dbReference type="Gene3D" id="1.25.40.20">
    <property type="entry name" value="Ankyrin repeat-containing domain"/>
    <property type="match status" value="1"/>
</dbReference>
<protein>
    <submittedName>
        <fullName evidence="6">Ankyrin repeat domain-containing protein</fullName>
    </submittedName>
</protein>
<feature type="region of interest" description="Disordered" evidence="4">
    <location>
        <begin position="137"/>
        <end position="172"/>
    </location>
</feature>
<dbReference type="InterPro" id="IPR002110">
    <property type="entry name" value="Ankyrin_rpt"/>
</dbReference>
<dbReference type="SMART" id="SM00248">
    <property type="entry name" value="ANK"/>
    <property type="match status" value="2"/>
</dbReference>
<dbReference type="EMBL" id="CP059265">
    <property type="protein sequence ID" value="QLQ30901.1"/>
    <property type="molecule type" value="Genomic_DNA"/>
</dbReference>
<feature type="signal peptide" evidence="5">
    <location>
        <begin position="1"/>
        <end position="19"/>
    </location>
</feature>
<dbReference type="PROSITE" id="PS50297">
    <property type="entry name" value="ANK_REP_REGION"/>
    <property type="match status" value="1"/>
</dbReference>
<sequence length="172" mass="18904">MKIKLFLLTSLLLSSSAYALKDYPENWMVDKQYDQAVNDMLAGKELTDEQMLTICWGDIREATGMLLETYDVAPDIKNACLYDAASSINLPGVKALIAAGADLNFKDPNDDGSTALIRAAINSSAEVMQELLKAGADPNIKNDSNESVSDYVCKDRPATEHLRPPAKRFRKS</sequence>
<reference evidence="6" key="1">
    <citation type="submission" date="2020-06" db="EMBL/GenBank/DDBJ databases">
        <title>Analysis procedures for assessing recovery of high quality, complete, closed genomes from Nanopore long read metagenome sequencing.</title>
        <authorList>
            <person name="Bessarab I."/>
            <person name="Arumugam K."/>
            <person name="Haryono M."/>
            <person name="Liu X."/>
            <person name="Roy S."/>
            <person name="Zuniga-Montanez R.E."/>
            <person name="Qiu G."/>
            <person name="Drautz-Moses D.I."/>
            <person name="Law Y.Y."/>
            <person name="Wuertz S."/>
            <person name="Lauro F.M."/>
            <person name="Huson D.H."/>
            <person name="Williams R.B."/>
        </authorList>
    </citation>
    <scope>NUCLEOTIDE SEQUENCE [LARGE SCALE GENOMIC DNA]</scope>
    <source>
        <strain evidence="6">SSD2</strain>
    </source>
</reference>
<evidence type="ECO:0000256" key="4">
    <source>
        <dbReference type="SAM" id="MobiDB-lite"/>
    </source>
</evidence>
<keyword evidence="7" id="KW-1185">Reference proteome</keyword>
<evidence type="ECO:0000256" key="1">
    <source>
        <dbReference type="ARBA" id="ARBA00022737"/>
    </source>
</evidence>